<evidence type="ECO:0000313" key="3">
    <source>
        <dbReference type="Proteomes" id="UP000243975"/>
    </source>
</evidence>
<name>A0A124SGU0_CYNCS</name>
<reference evidence="2 3" key="1">
    <citation type="journal article" date="2016" name="Sci. Rep.">
        <title>The genome sequence of the outbreeding globe artichoke constructed de novo incorporating a phase-aware low-pass sequencing strategy of F1 progeny.</title>
        <authorList>
            <person name="Scaglione D."/>
            <person name="Reyes-Chin-Wo S."/>
            <person name="Acquadro A."/>
            <person name="Froenicke L."/>
            <person name="Portis E."/>
            <person name="Beitel C."/>
            <person name="Tirone M."/>
            <person name="Mauro R."/>
            <person name="Lo Monaco A."/>
            <person name="Mauromicale G."/>
            <person name="Faccioli P."/>
            <person name="Cattivelli L."/>
            <person name="Rieseberg L."/>
            <person name="Michelmore R."/>
            <person name="Lanteri S."/>
        </authorList>
    </citation>
    <scope>NUCLEOTIDE SEQUENCE [LARGE SCALE GENOMIC DNA]</scope>
    <source>
        <strain evidence="2">2C</strain>
    </source>
</reference>
<proteinExistence type="predicted"/>
<dbReference type="AlphaFoldDB" id="A0A124SGU0"/>
<sequence>MKSTRLSFFLVVLFALILVSSAGRAPHATFGIQNNKPKGIFFSLTIVSPYPPQGIFFSLTIVSPYPPQGIFFSLTISPSISSYTSDLIQILFDDQIPSTI</sequence>
<keyword evidence="3" id="KW-1185">Reference proteome</keyword>
<dbReference type="EMBL" id="LEKV01001507">
    <property type="protein sequence ID" value="KVI07442.1"/>
    <property type="molecule type" value="Genomic_DNA"/>
</dbReference>
<accession>A0A124SGU0</accession>
<evidence type="ECO:0000313" key="2">
    <source>
        <dbReference type="EMBL" id="KVI07442.1"/>
    </source>
</evidence>
<feature type="chain" id="PRO_5007176252" evidence="1">
    <location>
        <begin position="23"/>
        <end position="100"/>
    </location>
</feature>
<dbReference type="Gramene" id="KVI07442">
    <property type="protein sequence ID" value="KVI07442"/>
    <property type="gene ID" value="Ccrd_014242"/>
</dbReference>
<dbReference type="Proteomes" id="UP000243975">
    <property type="component" value="Unassembled WGS sequence"/>
</dbReference>
<protein>
    <submittedName>
        <fullName evidence="2">Uncharacterized protein</fullName>
    </submittedName>
</protein>
<feature type="signal peptide" evidence="1">
    <location>
        <begin position="1"/>
        <end position="22"/>
    </location>
</feature>
<keyword evidence="1" id="KW-0732">Signal</keyword>
<evidence type="ECO:0000256" key="1">
    <source>
        <dbReference type="SAM" id="SignalP"/>
    </source>
</evidence>
<organism evidence="2 3">
    <name type="scientific">Cynara cardunculus var. scolymus</name>
    <name type="common">Globe artichoke</name>
    <name type="synonym">Cynara scolymus</name>
    <dbReference type="NCBI Taxonomy" id="59895"/>
    <lineage>
        <taxon>Eukaryota</taxon>
        <taxon>Viridiplantae</taxon>
        <taxon>Streptophyta</taxon>
        <taxon>Embryophyta</taxon>
        <taxon>Tracheophyta</taxon>
        <taxon>Spermatophyta</taxon>
        <taxon>Magnoliopsida</taxon>
        <taxon>eudicotyledons</taxon>
        <taxon>Gunneridae</taxon>
        <taxon>Pentapetalae</taxon>
        <taxon>asterids</taxon>
        <taxon>campanulids</taxon>
        <taxon>Asterales</taxon>
        <taxon>Asteraceae</taxon>
        <taxon>Carduoideae</taxon>
        <taxon>Cardueae</taxon>
        <taxon>Carduinae</taxon>
        <taxon>Cynara</taxon>
    </lineage>
</organism>
<comment type="caution">
    <text evidence="2">The sequence shown here is derived from an EMBL/GenBank/DDBJ whole genome shotgun (WGS) entry which is preliminary data.</text>
</comment>
<gene>
    <name evidence="2" type="ORF">Ccrd_014242</name>
</gene>